<evidence type="ECO:0000313" key="2">
    <source>
        <dbReference type="Proteomes" id="UP000507954"/>
    </source>
</evidence>
<accession>A0A508X148</accession>
<evidence type="ECO:0000313" key="1">
    <source>
        <dbReference type="EMBL" id="VTZ61541.1"/>
    </source>
</evidence>
<gene>
    <name evidence="1" type="ORF">EMEDMD4_280068</name>
</gene>
<reference evidence="1 2" key="1">
    <citation type="submission" date="2019-06" db="EMBL/GenBank/DDBJ databases">
        <authorList>
            <person name="Le Quere A."/>
            <person name="Colella S."/>
        </authorList>
    </citation>
    <scope>NUCLEOTIDE SEQUENCE [LARGE SCALE GENOMIC DNA]</scope>
    <source>
        <strain evidence="1">EmedicaeMD41</strain>
    </source>
</reference>
<protein>
    <submittedName>
        <fullName evidence="1">Uncharacterized protein</fullName>
    </submittedName>
</protein>
<organism evidence="1 2">
    <name type="scientific">Sinorhizobium medicae</name>
    <dbReference type="NCBI Taxonomy" id="110321"/>
    <lineage>
        <taxon>Bacteria</taxon>
        <taxon>Pseudomonadati</taxon>
        <taxon>Pseudomonadota</taxon>
        <taxon>Alphaproteobacteria</taxon>
        <taxon>Hyphomicrobiales</taxon>
        <taxon>Rhizobiaceae</taxon>
        <taxon>Sinorhizobium/Ensifer group</taxon>
        <taxon>Sinorhizobium</taxon>
    </lineage>
</organism>
<name>A0A508X148_9HYPH</name>
<proteinExistence type="predicted"/>
<dbReference type="AlphaFoldDB" id="A0A508X148"/>
<dbReference type="Proteomes" id="UP000507954">
    <property type="component" value="Unassembled WGS sequence"/>
</dbReference>
<sequence length="60" mass="6578">MVPVPRRAHVTGAIFDARVVVVHVQGRSRLVAGSLSASRRSFHGKFSVRNRTIPHFMAPG</sequence>
<dbReference type="EMBL" id="CABFNB010000093">
    <property type="protein sequence ID" value="VTZ61541.1"/>
    <property type="molecule type" value="Genomic_DNA"/>
</dbReference>